<evidence type="ECO:0000313" key="15">
    <source>
        <dbReference type="Proteomes" id="UP001652582"/>
    </source>
</evidence>
<evidence type="ECO:0000256" key="5">
    <source>
        <dbReference type="ARBA" id="ARBA00022832"/>
    </source>
</evidence>
<keyword evidence="4 12" id="KW-0812">Transmembrane</keyword>
<evidence type="ECO:0000313" key="16">
    <source>
        <dbReference type="RefSeq" id="XP_023935434.2"/>
    </source>
</evidence>
<comment type="domain">
    <text evidence="12">The histidine box domains are involved in binding the catalytic metal ions.</text>
</comment>
<evidence type="ECO:0000259" key="14">
    <source>
        <dbReference type="Pfam" id="PF00487"/>
    </source>
</evidence>
<dbReference type="OrthoDB" id="10260134at2759"/>
<keyword evidence="3 12" id="KW-0444">Lipid biosynthesis</keyword>
<evidence type="ECO:0000256" key="6">
    <source>
        <dbReference type="ARBA" id="ARBA00022989"/>
    </source>
</evidence>
<dbReference type="Pfam" id="PF00487">
    <property type="entry name" value="FA_desaturase"/>
    <property type="match status" value="1"/>
</dbReference>
<keyword evidence="11 12" id="KW-0275">Fatty acid biosynthesis</keyword>
<dbReference type="PANTHER" id="PTHR11351">
    <property type="entry name" value="ACYL-COA DESATURASE"/>
    <property type="match status" value="1"/>
</dbReference>
<evidence type="ECO:0000256" key="9">
    <source>
        <dbReference type="ARBA" id="ARBA00023098"/>
    </source>
</evidence>
<proteinExistence type="inferred from homology"/>
<dbReference type="RefSeq" id="XP_023935434.2">
    <property type="nucleotide sequence ID" value="XM_024079666.2"/>
</dbReference>
<keyword evidence="10 13" id="KW-0472">Membrane</keyword>
<keyword evidence="15" id="KW-1185">Reference proteome</keyword>
<comment type="cofactor">
    <cofactor evidence="12">
        <name>Fe(2+)</name>
        <dbReference type="ChEBI" id="CHEBI:29033"/>
    </cofactor>
</comment>
<keyword evidence="9" id="KW-0443">Lipid metabolism</keyword>
<dbReference type="PANTHER" id="PTHR11351:SF31">
    <property type="entry name" value="DESATURASE 1, ISOFORM A-RELATED"/>
    <property type="match status" value="1"/>
</dbReference>
<evidence type="ECO:0000256" key="12">
    <source>
        <dbReference type="RuleBase" id="RU000581"/>
    </source>
</evidence>
<evidence type="ECO:0000256" key="1">
    <source>
        <dbReference type="ARBA" id="ARBA00004141"/>
    </source>
</evidence>
<dbReference type="InterPro" id="IPR005804">
    <property type="entry name" value="FA_desaturase_dom"/>
</dbReference>
<evidence type="ECO:0000256" key="2">
    <source>
        <dbReference type="ARBA" id="ARBA00009295"/>
    </source>
</evidence>
<accession>A0A6J1MLU9</accession>
<keyword evidence="5" id="KW-0276">Fatty acid metabolism</keyword>
<feature type="transmembrane region" description="Helical" evidence="13">
    <location>
        <begin position="209"/>
        <end position="229"/>
    </location>
</feature>
<evidence type="ECO:0000256" key="3">
    <source>
        <dbReference type="ARBA" id="ARBA00022516"/>
    </source>
</evidence>
<feature type="transmembrane region" description="Helical" evidence="13">
    <location>
        <begin position="183"/>
        <end position="203"/>
    </location>
</feature>
<feature type="domain" description="Fatty acid desaturase" evidence="14">
    <location>
        <begin position="66"/>
        <end position="270"/>
    </location>
</feature>
<comment type="subcellular location">
    <subcellularLocation>
        <location evidence="1">Membrane</location>
        <topology evidence="1">Multi-pass membrane protein</topology>
    </subcellularLocation>
</comment>
<reference evidence="16" key="1">
    <citation type="submission" date="2025-08" db="UniProtKB">
        <authorList>
            <consortium name="RefSeq"/>
        </authorList>
    </citation>
    <scope>IDENTIFICATION</scope>
</reference>
<dbReference type="Proteomes" id="UP001652582">
    <property type="component" value="Chromosome 9"/>
</dbReference>
<evidence type="ECO:0000256" key="13">
    <source>
        <dbReference type="SAM" id="Phobius"/>
    </source>
</evidence>
<keyword evidence="6 13" id="KW-1133">Transmembrane helix</keyword>
<keyword evidence="8" id="KW-0408">Iron</keyword>
<feature type="transmembrane region" description="Helical" evidence="13">
    <location>
        <begin position="66"/>
        <end position="86"/>
    </location>
</feature>
<comment type="similarity">
    <text evidence="2 12">Belongs to the fatty acid desaturase type 1 family.</text>
</comment>
<sequence>MAPSQEMETSLIYESILNKNEKLKPPRASEKREWDIVWRNVIIFVLLHLGAIYGFFLFLTQAKCATGIFAFVIGVASGLGITAGAHRLWCHKAYKAKLPLRIILVVFNTIAFQDSVIHWARDHRVHHKFSDTDADPHNAERGFFFSHAGWLLMRKHPDIKAKGQSIDMSDLWADPLLRFQKKYYMILMPLACFILPTYIPTLWGESLKNAFFISAVCRYVYVLNVTWLINSAAHKWGTKPYNKSIYPVESKLVAFLVLGEGFHNFHHMFPWDSKTSELGNYAFNFTNIFLDVMAKIGWGYDFRTASRDLVLKTVKNLGDGSHPEF</sequence>
<evidence type="ECO:0000256" key="4">
    <source>
        <dbReference type="ARBA" id="ARBA00022692"/>
    </source>
</evidence>
<evidence type="ECO:0000256" key="11">
    <source>
        <dbReference type="ARBA" id="ARBA00023160"/>
    </source>
</evidence>
<dbReference type="CDD" id="cd03505">
    <property type="entry name" value="Delta9-FADS-like"/>
    <property type="match status" value="1"/>
</dbReference>
<evidence type="ECO:0000256" key="10">
    <source>
        <dbReference type="ARBA" id="ARBA00023136"/>
    </source>
</evidence>
<protein>
    <submittedName>
        <fullName evidence="16">Acyl-CoA Delta-9 desaturase-like</fullName>
    </submittedName>
</protein>
<dbReference type="InterPro" id="IPR015876">
    <property type="entry name" value="Acyl-CoA_DS"/>
</dbReference>
<organism evidence="15 16">
    <name type="scientific">Bicyclus anynana</name>
    <name type="common">Squinting bush brown butterfly</name>
    <dbReference type="NCBI Taxonomy" id="110368"/>
    <lineage>
        <taxon>Eukaryota</taxon>
        <taxon>Metazoa</taxon>
        <taxon>Ecdysozoa</taxon>
        <taxon>Arthropoda</taxon>
        <taxon>Hexapoda</taxon>
        <taxon>Insecta</taxon>
        <taxon>Pterygota</taxon>
        <taxon>Neoptera</taxon>
        <taxon>Endopterygota</taxon>
        <taxon>Lepidoptera</taxon>
        <taxon>Glossata</taxon>
        <taxon>Ditrysia</taxon>
        <taxon>Papilionoidea</taxon>
        <taxon>Nymphalidae</taxon>
        <taxon>Satyrinae</taxon>
        <taxon>Satyrini</taxon>
        <taxon>Mycalesina</taxon>
        <taxon>Bicyclus</taxon>
    </lineage>
</organism>
<evidence type="ECO:0000256" key="7">
    <source>
        <dbReference type="ARBA" id="ARBA00023002"/>
    </source>
</evidence>
<dbReference type="PRINTS" id="PR00075">
    <property type="entry name" value="FACDDSATRASE"/>
</dbReference>
<dbReference type="GeneID" id="112043964"/>
<feature type="transmembrane region" description="Helical" evidence="13">
    <location>
        <begin position="36"/>
        <end position="59"/>
    </location>
</feature>
<name>A0A6J1MLU9_BICAN</name>
<evidence type="ECO:0000256" key="8">
    <source>
        <dbReference type="ARBA" id="ARBA00023004"/>
    </source>
</evidence>
<gene>
    <name evidence="16" type="primary">LOC112043964</name>
</gene>
<keyword evidence="7 12" id="KW-0560">Oxidoreductase</keyword>